<reference evidence="2" key="1">
    <citation type="journal article" date="2019" name="Int. J. Syst. Evol. Microbiol.">
        <title>The Global Catalogue of Microorganisms (GCM) 10K type strain sequencing project: providing services to taxonomists for standard genome sequencing and annotation.</title>
        <authorList>
            <consortium name="The Broad Institute Genomics Platform"/>
            <consortium name="The Broad Institute Genome Sequencing Center for Infectious Disease"/>
            <person name="Wu L."/>
            <person name="Ma J."/>
        </authorList>
    </citation>
    <scope>NUCLEOTIDE SEQUENCE [LARGE SCALE GENOMIC DNA]</scope>
    <source>
        <strain evidence="2">JCM 16545</strain>
    </source>
</reference>
<organism evidence="1 2">
    <name type="scientific">Rubritalea spongiae</name>
    <dbReference type="NCBI Taxonomy" id="430797"/>
    <lineage>
        <taxon>Bacteria</taxon>
        <taxon>Pseudomonadati</taxon>
        <taxon>Verrucomicrobiota</taxon>
        <taxon>Verrucomicrobiia</taxon>
        <taxon>Verrucomicrobiales</taxon>
        <taxon>Rubritaleaceae</taxon>
        <taxon>Rubritalea</taxon>
    </lineage>
</organism>
<evidence type="ECO:0000313" key="1">
    <source>
        <dbReference type="EMBL" id="MFD2275859.1"/>
    </source>
</evidence>
<keyword evidence="2" id="KW-1185">Reference proteome</keyword>
<evidence type="ECO:0000313" key="2">
    <source>
        <dbReference type="Proteomes" id="UP001597297"/>
    </source>
</evidence>
<dbReference type="EMBL" id="JBHUJC010000013">
    <property type="protein sequence ID" value="MFD2275859.1"/>
    <property type="molecule type" value="Genomic_DNA"/>
</dbReference>
<accession>A0ABW5E0H4</accession>
<sequence>MLGDLPNSSTFSLQQTSLPTPTPSLKFNQKLGHLYEDALAELLQASETYKLITTNLQLITPEKQTLGELDFILWNKKNHRCIHLELAVKFYLIHSHNDQLHYPGPDARDDYQRKLERLTSHQLTLTQQDKTRALMSQFTDMGPIKVQHLVHGIFFAHISTPNSPLPPHASPQVRRRPWLYCHELKKVQSSSEPIKIIPKQLWLCEITPELFDALVTVSFDELSDLAQQRCTMWTNSPGSTPHFLVPDTWPQHRK</sequence>
<gene>
    <name evidence="1" type="ORF">ACFSQZ_05215</name>
</gene>
<protein>
    <submittedName>
        <fullName evidence="1">DUF1853 family protein</fullName>
    </submittedName>
</protein>
<comment type="caution">
    <text evidence="1">The sequence shown here is derived from an EMBL/GenBank/DDBJ whole genome shotgun (WGS) entry which is preliminary data.</text>
</comment>
<dbReference type="InterPro" id="IPR015003">
    <property type="entry name" value="DUF1853"/>
</dbReference>
<dbReference type="Proteomes" id="UP001597297">
    <property type="component" value="Unassembled WGS sequence"/>
</dbReference>
<dbReference type="Pfam" id="PF08907">
    <property type="entry name" value="DUF1853"/>
    <property type="match status" value="1"/>
</dbReference>
<name>A0ABW5E0H4_9BACT</name>
<proteinExistence type="predicted"/>